<evidence type="ECO:0000313" key="4">
    <source>
        <dbReference type="Proteomes" id="UP000219621"/>
    </source>
</evidence>
<evidence type="ECO:0000313" key="3">
    <source>
        <dbReference type="EMBL" id="SOD99465.1"/>
    </source>
</evidence>
<proteinExistence type="predicted"/>
<gene>
    <name evidence="3" type="ORF">SAMN05421508_10922</name>
</gene>
<name>A0A286GVA2_9PROT</name>
<dbReference type="PANTHER" id="PTHR33376">
    <property type="match status" value="1"/>
</dbReference>
<evidence type="ECO:0000256" key="2">
    <source>
        <dbReference type="SAM" id="SignalP"/>
    </source>
</evidence>
<dbReference type="GO" id="GO:0055085">
    <property type="term" value="P:transmembrane transport"/>
    <property type="evidence" value="ECO:0007669"/>
    <property type="project" value="InterPro"/>
</dbReference>
<dbReference type="Gene3D" id="3.40.190.170">
    <property type="entry name" value="Bacterial extracellular solute-binding protein, family 7"/>
    <property type="match status" value="1"/>
</dbReference>
<dbReference type="EMBL" id="OCNJ01000009">
    <property type="protein sequence ID" value="SOD99465.1"/>
    <property type="molecule type" value="Genomic_DNA"/>
</dbReference>
<accession>A0A286GVA2</accession>
<dbReference type="InterPro" id="IPR038404">
    <property type="entry name" value="TRAP_DctP_sf"/>
</dbReference>
<dbReference type="InterPro" id="IPR018389">
    <property type="entry name" value="DctP_fam"/>
</dbReference>
<reference evidence="3 4" key="1">
    <citation type="submission" date="2017-09" db="EMBL/GenBank/DDBJ databases">
        <authorList>
            <person name="Ehlers B."/>
            <person name="Leendertz F.H."/>
        </authorList>
    </citation>
    <scope>NUCLEOTIDE SEQUENCE [LARGE SCALE GENOMIC DNA]</scope>
    <source>
        <strain evidence="3 4">USBA 140</strain>
    </source>
</reference>
<dbReference type="CDD" id="cd13666">
    <property type="entry name" value="PBP2_TRAP_DctP_like_1"/>
    <property type="match status" value="1"/>
</dbReference>
<dbReference type="RefSeq" id="WP_097280694.1">
    <property type="nucleotide sequence ID" value="NZ_OCNJ01000009.1"/>
</dbReference>
<keyword evidence="1 2" id="KW-0732">Signal</keyword>
<protein>
    <submittedName>
        <fullName evidence="3">TRAP-type C4-dicarboxylate transport system, substrate-binding protein</fullName>
    </submittedName>
</protein>
<dbReference type="NCBIfam" id="NF037995">
    <property type="entry name" value="TRAP_S1"/>
    <property type="match status" value="1"/>
</dbReference>
<dbReference type="AlphaFoldDB" id="A0A286GVA2"/>
<feature type="chain" id="PRO_5012245018" evidence="2">
    <location>
        <begin position="25"/>
        <end position="354"/>
    </location>
</feature>
<organism evidence="3 4">
    <name type="scientific">Caenispirillum bisanense</name>
    <dbReference type="NCBI Taxonomy" id="414052"/>
    <lineage>
        <taxon>Bacteria</taxon>
        <taxon>Pseudomonadati</taxon>
        <taxon>Pseudomonadota</taxon>
        <taxon>Alphaproteobacteria</taxon>
        <taxon>Rhodospirillales</taxon>
        <taxon>Novispirillaceae</taxon>
        <taxon>Caenispirillum</taxon>
    </lineage>
</organism>
<dbReference type="OrthoDB" id="7375081at2"/>
<evidence type="ECO:0000256" key="1">
    <source>
        <dbReference type="ARBA" id="ARBA00022729"/>
    </source>
</evidence>
<keyword evidence="4" id="KW-1185">Reference proteome</keyword>
<sequence>MNRLTAGLVAGVALTVLSAGISSAEAVTLRFSDYGPNRGTRAEAMEWFADQIKERSGGSMDVEFFWGGSLLGGKDTLKGVGDGVADMGTVVGFFTPRELRAYNIGDLPFENSDMWVGLRAMHDLARENEALGKEFADANVVYVTNYTTGPVQLICTKPVETLDDLKGLKVRASGPYGDALAELGAEVVRMSQSEVYQALDSGLIDCNQNYYYSMKGYKQYEVAPHVLEMDWGQNMSFGIVMNKFAYDGLGDAEKKVLAEVAADFEDHLAQLMMEEQAKVKAEMQEGIDGKSIEVVVLPPDEKKRLMDMSSKQIDEWSREASQDGLDAAAVIADYRDRIAAYQKELDARGYPWTR</sequence>
<dbReference type="PANTHER" id="PTHR33376:SF15">
    <property type="entry name" value="BLL6794 PROTEIN"/>
    <property type="match status" value="1"/>
</dbReference>
<dbReference type="Pfam" id="PF03480">
    <property type="entry name" value="DctP"/>
    <property type="match status" value="1"/>
</dbReference>
<dbReference type="Proteomes" id="UP000219621">
    <property type="component" value="Unassembled WGS sequence"/>
</dbReference>
<feature type="signal peptide" evidence="2">
    <location>
        <begin position="1"/>
        <end position="24"/>
    </location>
</feature>